<feature type="region of interest" description="Disordered" evidence="1">
    <location>
        <begin position="84"/>
        <end position="118"/>
    </location>
</feature>
<dbReference type="PANTHER" id="PTHR12771">
    <property type="entry name" value="ENGULFMENT AND CELL MOTILITY"/>
    <property type="match status" value="1"/>
</dbReference>
<feature type="compositionally biased region" description="Basic and acidic residues" evidence="1">
    <location>
        <begin position="173"/>
        <end position="194"/>
    </location>
</feature>
<feature type="region of interest" description="Disordered" evidence="1">
    <location>
        <begin position="288"/>
        <end position="389"/>
    </location>
</feature>
<evidence type="ECO:0000256" key="1">
    <source>
        <dbReference type="SAM" id="MobiDB-lite"/>
    </source>
</evidence>
<dbReference type="Pfam" id="PF04727">
    <property type="entry name" value="ELMO_CED12"/>
    <property type="match status" value="1"/>
</dbReference>
<evidence type="ECO:0000313" key="3">
    <source>
        <dbReference type="EMBL" id="KPI88264.1"/>
    </source>
</evidence>
<feature type="compositionally biased region" description="Basic and acidic residues" evidence="1">
    <location>
        <begin position="141"/>
        <end position="151"/>
    </location>
</feature>
<feature type="compositionally biased region" description="Low complexity" evidence="1">
    <location>
        <begin position="89"/>
        <end position="105"/>
    </location>
</feature>
<feature type="region of interest" description="Disordered" evidence="1">
    <location>
        <begin position="135"/>
        <end position="241"/>
    </location>
</feature>
<evidence type="ECO:0000259" key="2">
    <source>
        <dbReference type="PROSITE" id="PS51335"/>
    </source>
</evidence>
<dbReference type="AlphaFoldDB" id="A0A0N1PDB6"/>
<sequence length="956" mass="100442">MSINLPTLPMSLLHKNAILKEYRRQHREGVVVDSAAAYGKHNLNNENIDDEFPDVTAFKVIGGSSSASPLCVRPSSRASVTAMMGKDNGGATSTTTTGNPNTRVGGVERGKVGAGNGKLGPLPLGLRAGFQGEDSAAAAGENDRSTADWQRRTNGGGSPKCASADQSSNTAQGDKDCNSGKVHQRVDGHADADHFSPPLAPVNRNTRGGAAAAASPPALRAAPARQSSSDLTGEDDHEKKDSYIYSSGMDTTVSMPTLATGVETFLSASDAADGATATYGPSLRVASGMSVQGSHNHTKNKNGSIGRANRTASGAPLSPSSSKPRRHVNPTIPQLSASMSLLSAPQVAYDSSRVDDGDGQVNVEVSSSSSSEASRESKPVKHHTSYHQSALSEEAVGKLCLNVTGNSLECETLVTGGSPGGVRLDASDTMLQPPTSILSEPSTLDTTTANLASLRSLSYARRTMDRHSGAGRLQQSRGGPAVQVPPPQCMATAASTANREGGEDDVFSQVSAAEAASSPTNVAASLEPTPAAAGPSHMLSFTDTVNTFPRIGGEEDIDVDPSSMYTDNASCEAVITPPITFYEAFVELIKDMRRFPAANGCAHGGSATPSEPHAAPRASQRENLENKNKRTALGWLFGCCRPRESDVKTHQRSAYAGETDLDRTAADFVHSQAAATTTAANSSGAGTVEDDLQVVQFLKSCPLSLQSVTHRRMLITVFSVLTGQVPWPNSNQKAVLPVNCTVSPSMRSVRWELIGFQGSDPATDVRATGVLGVLQLLYLIDYYPAFAKCFWGLCRNPSGVNSSTCGSGTISSPQMSGRLSNELPFVLVCFNFTALVLDAAGQHWLDSGIEKAKRRLLAPAVPMIGSDKPEAHLASWPGMFVCCEAFVGALGLFSDAWCARRRAERDAPGSMPDRSSVACFGDVKAKLRAQILAKKGAALLLDAEARVRDNAFRGFE</sequence>
<dbReference type="PROSITE" id="PS51335">
    <property type="entry name" value="ELMO"/>
    <property type="match status" value="1"/>
</dbReference>
<dbReference type="OMA" id="CECYVGA"/>
<dbReference type="OrthoDB" id="266227at2759"/>
<dbReference type="EMBL" id="LJSK01000056">
    <property type="protein sequence ID" value="KPI88264.1"/>
    <property type="molecule type" value="Genomic_DNA"/>
</dbReference>
<feature type="compositionally biased region" description="Low complexity" evidence="1">
    <location>
        <begin position="361"/>
        <end position="372"/>
    </location>
</feature>
<accession>A0A0N1PDB6</accession>
<dbReference type="VEuPathDB" id="TriTrypDB:Lsey_0056_0030"/>
<feature type="region of interest" description="Disordered" evidence="1">
    <location>
        <begin position="466"/>
        <end position="486"/>
    </location>
</feature>
<evidence type="ECO:0000313" key="4">
    <source>
        <dbReference type="Proteomes" id="UP000038009"/>
    </source>
</evidence>
<dbReference type="InterPro" id="IPR006816">
    <property type="entry name" value="ELMO_dom"/>
</dbReference>
<gene>
    <name evidence="3" type="ORF">ABL78_2626</name>
</gene>
<comment type="caution">
    <text evidence="3">The sequence shown here is derived from an EMBL/GenBank/DDBJ whole genome shotgun (WGS) entry which is preliminary data.</text>
</comment>
<feature type="compositionally biased region" description="Polar residues" evidence="1">
    <location>
        <begin position="331"/>
        <end position="343"/>
    </location>
</feature>
<feature type="domain" description="ELMO" evidence="2">
    <location>
        <begin position="709"/>
        <end position="935"/>
    </location>
</feature>
<feature type="region of interest" description="Disordered" evidence="1">
    <location>
        <begin position="601"/>
        <end position="625"/>
    </location>
</feature>
<keyword evidence="4" id="KW-1185">Reference proteome</keyword>
<dbReference type="InterPro" id="IPR050868">
    <property type="entry name" value="ELMO_domain-containing"/>
</dbReference>
<proteinExistence type="predicted"/>
<dbReference type="Proteomes" id="UP000038009">
    <property type="component" value="Unassembled WGS sequence"/>
</dbReference>
<reference evidence="3 4" key="1">
    <citation type="journal article" date="2015" name="PLoS Pathog.">
        <title>Leptomonas seymouri: Adaptations to the Dixenous Life Cycle Analyzed by Genome Sequencing, Transcriptome Profiling and Co-infection with Leishmania donovani.</title>
        <authorList>
            <person name="Kraeva N."/>
            <person name="Butenko A."/>
            <person name="Hlavacova J."/>
            <person name="Kostygov A."/>
            <person name="Myskova J."/>
            <person name="Grybchuk D."/>
            <person name="Lestinova T."/>
            <person name="Votypka J."/>
            <person name="Volf P."/>
            <person name="Opperdoes F."/>
            <person name="Flegontov P."/>
            <person name="Lukes J."/>
            <person name="Yurchenko V."/>
        </authorList>
    </citation>
    <scope>NUCLEOTIDE SEQUENCE [LARGE SCALE GENOMIC DNA]</scope>
    <source>
        <strain evidence="3 4">ATCC 30220</strain>
    </source>
</reference>
<protein>
    <recommendedName>
        <fullName evidence="2">ELMO domain-containing protein</fullName>
    </recommendedName>
</protein>
<name>A0A0N1PDB6_LEPSE</name>
<feature type="compositionally biased region" description="Low complexity" evidence="1">
    <location>
        <begin position="210"/>
        <end position="229"/>
    </location>
</feature>
<dbReference type="PANTHER" id="PTHR12771:SF2">
    <property type="entry name" value="ELMO DOMAIN-CONTAINING PROTEIN 3"/>
    <property type="match status" value="1"/>
</dbReference>
<organism evidence="3 4">
    <name type="scientific">Leptomonas seymouri</name>
    <dbReference type="NCBI Taxonomy" id="5684"/>
    <lineage>
        <taxon>Eukaryota</taxon>
        <taxon>Discoba</taxon>
        <taxon>Euglenozoa</taxon>
        <taxon>Kinetoplastea</taxon>
        <taxon>Metakinetoplastina</taxon>
        <taxon>Trypanosomatida</taxon>
        <taxon>Trypanosomatidae</taxon>
        <taxon>Leishmaniinae</taxon>
        <taxon>Leptomonas</taxon>
    </lineage>
</organism>